<gene>
    <name evidence="7" type="ORF">COW11_00090</name>
</gene>
<proteinExistence type="predicted"/>
<dbReference type="PANTHER" id="PTHR34858">
    <property type="entry name" value="CYSO-CYSTEINE PEPTIDASE"/>
    <property type="match status" value="1"/>
</dbReference>
<dbReference type="GO" id="GO:0008235">
    <property type="term" value="F:metalloexopeptidase activity"/>
    <property type="evidence" value="ECO:0007669"/>
    <property type="project" value="TreeGrafter"/>
</dbReference>
<name>A0A2J0LTA1_9BACT</name>
<keyword evidence="1" id="KW-0645">Protease</keyword>
<evidence type="ECO:0000256" key="5">
    <source>
        <dbReference type="ARBA" id="ARBA00023049"/>
    </source>
</evidence>
<evidence type="ECO:0000256" key="4">
    <source>
        <dbReference type="ARBA" id="ARBA00022833"/>
    </source>
</evidence>
<dbReference type="GO" id="GO:0008270">
    <property type="term" value="F:zinc ion binding"/>
    <property type="evidence" value="ECO:0007669"/>
    <property type="project" value="TreeGrafter"/>
</dbReference>
<comment type="caution">
    <text evidence="7">The sequence shown here is derived from an EMBL/GenBank/DDBJ whole genome shotgun (WGS) entry which is preliminary data.</text>
</comment>
<dbReference type="CDD" id="cd08070">
    <property type="entry name" value="MPN_like"/>
    <property type="match status" value="1"/>
</dbReference>
<evidence type="ECO:0000313" key="7">
    <source>
        <dbReference type="EMBL" id="PIW67057.1"/>
    </source>
</evidence>
<reference evidence="7 8" key="1">
    <citation type="submission" date="2017-09" db="EMBL/GenBank/DDBJ databases">
        <title>Depth-based differentiation of microbial function through sediment-hosted aquifers and enrichment of novel symbionts in the deep terrestrial subsurface.</title>
        <authorList>
            <person name="Probst A.J."/>
            <person name="Ladd B."/>
            <person name="Jarett J.K."/>
            <person name="Geller-Mcgrath D.E."/>
            <person name="Sieber C.M."/>
            <person name="Emerson J.B."/>
            <person name="Anantharaman K."/>
            <person name="Thomas B.C."/>
            <person name="Malmstrom R."/>
            <person name="Stieglmeier M."/>
            <person name="Klingl A."/>
            <person name="Woyke T."/>
            <person name="Ryan C.M."/>
            <person name="Banfield J.F."/>
        </authorList>
    </citation>
    <scope>NUCLEOTIDE SEQUENCE [LARGE SCALE GENOMIC DNA]</scope>
    <source>
        <strain evidence="7">CG12_big_fil_rev_8_21_14_0_65_43_15</strain>
    </source>
</reference>
<dbReference type="Gene3D" id="3.40.140.10">
    <property type="entry name" value="Cytidine Deaminase, domain 2"/>
    <property type="match status" value="1"/>
</dbReference>
<organism evidence="7 8">
    <name type="scientific">Candidatus Taenaricola geysiri</name>
    <dbReference type="NCBI Taxonomy" id="1974752"/>
    <lineage>
        <taxon>Bacteria</taxon>
        <taxon>Pseudomonadati</taxon>
        <taxon>Candidatus Omnitrophota</taxon>
        <taxon>Candidatus Taenaricola</taxon>
    </lineage>
</organism>
<protein>
    <recommendedName>
        <fullName evidence="6">MPN domain-containing protein</fullName>
    </recommendedName>
</protein>
<dbReference type="PANTHER" id="PTHR34858:SF1">
    <property type="entry name" value="CYSO-CYSTEINE PEPTIDASE"/>
    <property type="match status" value="1"/>
</dbReference>
<evidence type="ECO:0000259" key="6">
    <source>
        <dbReference type="PROSITE" id="PS50249"/>
    </source>
</evidence>
<accession>A0A2J0LTA1</accession>
<keyword evidence="3" id="KW-0378">Hydrolase</keyword>
<dbReference type="InterPro" id="IPR028090">
    <property type="entry name" value="JAB_dom_prok"/>
</dbReference>
<keyword evidence="4" id="KW-0862">Zinc</keyword>
<dbReference type="SUPFAM" id="SSF102712">
    <property type="entry name" value="JAB1/MPN domain"/>
    <property type="match status" value="1"/>
</dbReference>
<dbReference type="EMBL" id="PFGP01000001">
    <property type="protein sequence ID" value="PIW67057.1"/>
    <property type="molecule type" value="Genomic_DNA"/>
</dbReference>
<evidence type="ECO:0000256" key="3">
    <source>
        <dbReference type="ARBA" id="ARBA00022801"/>
    </source>
</evidence>
<evidence type="ECO:0000313" key="8">
    <source>
        <dbReference type="Proteomes" id="UP000231267"/>
    </source>
</evidence>
<dbReference type="Pfam" id="PF14464">
    <property type="entry name" value="Prok-JAB"/>
    <property type="match status" value="1"/>
</dbReference>
<dbReference type="InterPro" id="IPR037518">
    <property type="entry name" value="MPN"/>
</dbReference>
<sequence>MLYLNKSQKEKLLEHAKREAPNEACGILAGKNHRVEKVYEMINTDNSAKTFFMEPKQQLKAMKEIRNLGLEMIGIYHSHLETEAYPSAHDVELAYYPEASYVIVSIRDRGKPSIRSFKIVEGKITEEEVRIE</sequence>
<dbReference type="AlphaFoldDB" id="A0A2J0LTA1"/>
<keyword evidence="5" id="KW-0482">Metalloprotease</keyword>
<dbReference type="InterPro" id="IPR051929">
    <property type="entry name" value="VirAsm_ModProt"/>
</dbReference>
<feature type="domain" description="MPN" evidence="6">
    <location>
        <begin position="2"/>
        <end position="123"/>
    </location>
</feature>
<keyword evidence="2" id="KW-0479">Metal-binding</keyword>
<dbReference type="InterPro" id="IPR000555">
    <property type="entry name" value="JAMM/MPN+_dom"/>
</dbReference>
<dbReference type="GO" id="GO:0006508">
    <property type="term" value="P:proteolysis"/>
    <property type="evidence" value="ECO:0007669"/>
    <property type="project" value="UniProtKB-KW"/>
</dbReference>
<evidence type="ECO:0000256" key="1">
    <source>
        <dbReference type="ARBA" id="ARBA00022670"/>
    </source>
</evidence>
<evidence type="ECO:0000256" key="2">
    <source>
        <dbReference type="ARBA" id="ARBA00022723"/>
    </source>
</evidence>
<dbReference type="Proteomes" id="UP000231267">
    <property type="component" value="Unassembled WGS sequence"/>
</dbReference>
<dbReference type="PROSITE" id="PS50249">
    <property type="entry name" value="MPN"/>
    <property type="match status" value="1"/>
</dbReference>
<dbReference type="SMART" id="SM00232">
    <property type="entry name" value="JAB_MPN"/>
    <property type="match status" value="1"/>
</dbReference>
<dbReference type="FunFam" id="3.40.140.10:FF:000085">
    <property type="entry name" value="Mov34/MPN/PAD-1 family protein"/>
    <property type="match status" value="1"/>
</dbReference>